<feature type="active site" description="Proton acceptor" evidence="13">
    <location>
        <position position="60"/>
    </location>
</feature>
<comment type="similarity">
    <text evidence="3 15">Belongs to the peptidase S11 family.</text>
</comment>
<evidence type="ECO:0000256" key="13">
    <source>
        <dbReference type="PIRSR" id="PIRSR618044-1"/>
    </source>
</evidence>
<evidence type="ECO:0000256" key="7">
    <source>
        <dbReference type="ARBA" id="ARBA00022729"/>
    </source>
</evidence>
<evidence type="ECO:0000256" key="1">
    <source>
        <dbReference type="ARBA" id="ARBA00003217"/>
    </source>
</evidence>
<keyword evidence="9" id="KW-0133">Cell shape</keyword>
<dbReference type="Proteomes" id="UP000601171">
    <property type="component" value="Unassembled WGS sequence"/>
</dbReference>
<keyword evidence="6" id="KW-0645">Protease</keyword>
<dbReference type="Gene3D" id="2.60.410.10">
    <property type="entry name" value="D-Ala-D-Ala carboxypeptidase, C-terminal domain"/>
    <property type="match status" value="1"/>
</dbReference>
<evidence type="ECO:0000256" key="4">
    <source>
        <dbReference type="ARBA" id="ARBA00012448"/>
    </source>
</evidence>
<evidence type="ECO:0000256" key="6">
    <source>
        <dbReference type="ARBA" id="ARBA00022670"/>
    </source>
</evidence>
<evidence type="ECO:0000256" key="14">
    <source>
        <dbReference type="PIRSR" id="PIRSR618044-2"/>
    </source>
</evidence>
<dbReference type="Pfam" id="PF07943">
    <property type="entry name" value="PBP5_C"/>
    <property type="match status" value="1"/>
</dbReference>
<comment type="catalytic activity">
    <reaction evidence="12">
        <text>Preferential cleavage: (Ac)2-L-Lys-D-Ala-|-D-Ala. Also transpeptidation of peptidyl-alanyl moieties that are N-acyl substituents of D-alanine.</text>
        <dbReference type="EC" id="3.4.16.4"/>
    </reaction>
</comment>
<evidence type="ECO:0000256" key="12">
    <source>
        <dbReference type="ARBA" id="ARBA00034000"/>
    </source>
</evidence>
<evidence type="ECO:0000256" key="15">
    <source>
        <dbReference type="RuleBase" id="RU004016"/>
    </source>
</evidence>
<dbReference type="PRINTS" id="PR00725">
    <property type="entry name" value="DADACBPTASE1"/>
</dbReference>
<dbReference type="GO" id="GO:0071555">
    <property type="term" value="P:cell wall organization"/>
    <property type="evidence" value="ECO:0007669"/>
    <property type="project" value="UniProtKB-KW"/>
</dbReference>
<reference evidence="17" key="1">
    <citation type="submission" date="2020-08" db="EMBL/GenBank/DDBJ databases">
        <title>Genome public.</title>
        <authorList>
            <person name="Liu C."/>
            <person name="Sun Q."/>
        </authorList>
    </citation>
    <scope>NUCLEOTIDE SEQUENCE</scope>
    <source>
        <strain evidence="17">BX21</strain>
    </source>
</reference>
<dbReference type="PANTHER" id="PTHR21581:SF6">
    <property type="entry name" value="TRAFFICKING PROTEIN PARTICLE COMPLEX SUBUNIT 12"/>
    <property type="match status" value="1"/>
</dbReference>
<keyword evidence="5 17" id="KW-0121">Carboxypeptidase</keyword>
<evidence type="ECO:0000256" key="3">
    <source>
        <dbReference type="ARBA" id="ARBA00007164"/>
    </source>
</evidence>
<dbReference type="EMBL" id="JACRTG010000020">
    <property type="protein sequence ID" value="MBC8588404.1"/>
    <property type="molecule type" value="Genomic_DNA"/>
</dbReference>
<evidence type="ECO:0000313" key="18">
    <source>
        <dbReference type="Proteomes" id="UP000601171"/>
    </source>
</evidence>
<feature type="binding site" evidence="14">
    <location>
        <position position="225"/>
    </location>
    <ligand>
        <name>substrate</name>
    </ligand>
</feature>
<keyword evidence="11" id="KW-0961">Cell wall biogenesis/degradation</keyword>
<dbReference type="GO" id="GO:0006508">
    <property type="term" value="P:proteolysis"/>
    <property type="evidence" value="ECO:0007669"/>
    <property type="project" value="UniProtKB-KW"/>
</dbReference>
<dbReference type="SUPFAM" id="SSF69189">
    <property type="entry name" value="Penicillin-binding protein associated domain"/>
    <property type="match status" value="1"/>
</dbReference>
<dbReference type="InterPro" id="IPR018044">
    <property type="entry name" value="Peptidase_S11"/>
</dbReference>
<sequence length="383" mass="41819">MLKKKLVSILLIIAVIISPYIAYGDVDITSKSAVLMDYNTGKLIYALNEHEKLPPASVTKIMTLLLTMEAISSGKIKLNDKVSISEYASKMGGTQVYLEPGESQTVEDLIKAVSIRSANDAAVALGEFISGSNEVFVKLMNDRAKSLGMENTNFVNTSGLPADDHYTTAYDIALMSRELLKCTEIQKYLTTWMEDLAVGKKKDNTQTMVNTNRLIRDYDGTTGIKTGSTNAAGYCMSASAKRGDLQFIAVILGGKTSAVRFEEAKKLLDYGFANYDSLLLGKKGDVMATLSVEKAKNISLDIVLENDVFALLPKGSNGKVDTELIHPDNVDPPVKQGDLLGEMVVRVDGKEVERANLVAKQDLENADFLTLFTRTIKNFISGR</sequence>
<dbReference type="Pfam" id="PF00768">
    <property type="entry name" value="Peptidase_S11"/>
    <property type="match status" value="1"/>
</dbReference>
<dbReference type="SUPFAM" id="SSF56601">
    <property type="entry name" value="beta-lactamase/transpeptidase-like"/>
    <property type="match status" value="1"/>
</dbReference>
<accession>A0A926IJV6</accession>
<dbReference type="AlphaFoldDB" id="A0A926IJV6"/>
<evidence type="ECO:0000256" key="10">
    <source>
        <dbReference type="ARBA" id="ARBA00022984"/>
    </source>
</evidence>
<evidence type="ECO:0000256" key="5">
    <source>
        <dbReference type="ARBA" id="ARBA00022645"/>
    </source>
</evidence>
<dbReference type="GO" id="GO:0008360">
    <property type="term" value="P:regulation of cell shape"/>
    <property type="evidence" value="ECO:0007669"/>
    <property type="project" value="UniProtKB-KW"/>
</dbReference>
<dbReference type="RefSeq" id="WP_262429860.1">
    <property type="nucleotide sequence ID" value="NZ_JACRTG010000020.1"/>
</dbReference>
<feature type="domain" description="Peptidase S11 D-Ala-D-Ala carboxypeptidase A C-terminal" evidence="16">
    <location>
        <begin position="275"/>
        <end position="365"/>
    </location>
</feature>
<feature type="active site" evidence="13">
    <location>
        <position position="117"/>
    </location>
</feature>
<proteinExistence type="inferred from homology"/>
<evidence type="ECO:0000313" key="17">
    <source>
        <dbReference type="EMBL" id="MBC8588404.1"/>
    </source>
</evidence>
<feature type="active site" description="Acyl-ester intermediate" evidence="13">
    <location>
        <position position="57"/>
    </location>
</feature>
<comment type="pathway">
    <text evidence="2">Cell wall biogenesis; peptidoglycan biosynthesis.</text>
</comment>
<dbReference type="GO" id="GO:0009002">
    <property type="term" value="F:serine-type D-Ala-D-Ala carboxypeptidase activity"/>
    <property type="evidence" value="ECO:0007669"/>
    <property type="project" value="UniProtKB-EC"/>
</dbReference>
<keyword evidence="10" id="KW-0573">Peptidoglycan synthesis</keyword>
<dbReference type="InterPro" id="IPR001967">
    <property type="entry name" value="Peptidase_S11_N"/>
</dbReference>
<dbReference type="EC" id="3.4.16.4" evidence="4"/>
<evidence type="ECO:0000259" key="16">
    <source>
        <dbReference type="SMART" id="SM00936"/>
    </source>
</evidence>
<gene>
    <name evidence="17" type="ORF">H8707_09135</name>
</gene>
<dbReference type="InterPro" id="IPR037167">
    <property type="entry name" value="Peptidase_S11_C_sf"/>
</dbReference>
<name>A0A926IJV6_9FIRM</name>
<keyword evidence="8" id="KW-0378">Hydrolase</keyword>
<evidence type="ECO:0000256" key="2">
    <source>
        <dbReference type="ARBA" id="ARBA00004752"/>
    </source>
</evidence>
<keyword evidence="7" id="KW-0732">Signal</keyword>
<comment type="function">
    <text evidence="1">Removes C-terminal D-alanyl residues from sugar-peptide cell wall precursors.</text>
</comment>
<evidence type="ECO:0000256" key="11">
    <source>
        <dbReference type="ARBA" id="ARBA00023316"/>
    </source>
</evidence>
<dbReference type="InterPro" id="IPR012907">
    <property type="entry name" value="Peptidase_S11_C"/>
</dbReference>
<dbReference type="InterPro" id="IPR015956">
    <property type="entry name" value="Peniciliin-bd_prot_C_sf"/>
</dbReference>
<protein>
    <recommendedName>
        <fullName evidence="4">serine-type D-Ala-D-Ala carboxypeptidase</fullName>
        <ecNumber evidence="4">3.4.16.4</ecNumber>
    </recommendedName>
</protein>
<dbReference type="PANTHER" id="PTHR21581">
    <property type="entry name" value="D-ALANYL-D-ALANINE CARBOXYPEPTIDASE"/>
    <property type="match status" value="1"/>
</dbReference>
<dbReference type="Gene3D" id="3.40.710.10">
    <property type="entry name" value="DD-peptidase/beta-lactamase superfamily"/>
    <property type="match status" value="1"/>
</dbReference>
<keyword evidence="18" id="KW-1185">Reference proteome</keyword>
<organism evidence="17 18">
    <name type="scientific">Paratissierella segnis</name>
    <dbReference type="NCBI Taxonomy" id="2763679"/>
    <lineage>
        <taxon>Bacteria</taxon>
        <taxon>Bacillati</taxon>
        <taxon>Bacillota</taxon>
        <taxon>Tissierellia</taxon>
        <taxon>Tissierellales</taxon>
        <taxon>Tissierellaceae</taxon>
        <taxon>Paratissierella</taxon>
    </lineage>
</organism>
<comment type="caution">
    <text evidence="17">The sequence shown here is derived from an EMBL/GenBank/DDBJ whole genome shotgun (WGS) entry which is preliminary data.</text>
</comment>
<evidence type="ECO:0000256" key="9">
    <source>
        <dbReference type="ARBA" id="ARBA00022960"/>
    </source>
</evidence>
<evidence type="ECO:0000256" key="8">
    <source>
        <dbReference type="ARBA" id="ARBA00022801"/>
    </source>
</evidence>
<dbReference type="InterPro" id="IPR012338">
    <property type="entry name" value="Beta-lactam/transpept-like"/>
</dbReference>
<dbReference type="GO" id="GO:0009252">
    <property type="term" value="P:peptidoglycan biosynthetic process"/>
    <property type="evidence" value="ECO:0007669"/>
    <property type="project" value="UniProtKB-KW"/>
</dbReference>
<dbReference type="SMART" id="SM00936">
    <property type="entry name" value="PBP5_C"/>
    <property type="match status" value="1"/>
</dbReference>